<gene>
    <name evidence="4" type="ORF">FD19_GL001446</name>
</gene>
<evidence type="ECO:0000256" key="2">
    <source>
        <dbReference type="ARBA" id="ARBA00022679"/>
    </source>
</evidence>
<keyword evidence="1" id="KW-0328">Glycosyltransferase</keyword>
<dbReference type="Pfam" id="PF00534">
    <property type="entry name" value="Glycos_transf_1"/>
    <property type="match status" value="1"/>
</dbReference>
<dbReference type="InterPro" id="IPR001296">
    <property type="entry name" value="Glyco_trans_1"/>
</dbReference>
<protein>
    <submittedName>
        <fullName evidence="4">Glycosyltransferase</fullName>
    </submittedName>
</protein>
<accession>A0A0R2C6M3</accession>
<reference evidence="4 5" key="1">
    <citation type="journal article" date="2015" name="Genome Announc.">
        <title>Expanding the biotechnology potential of lactobacilli through comparative genomics of 213 strains and associated genera.</title>
        <authorList>
            <person name="Sun Z."/>
            <person name="Harris H.M."/>
            <person name="McCann A."/>
            <person name="Guo C."/>
            <person name="Argimon S."/>
            <person name="Zhang W."/>
            <person name="Yang X."/>
            <person name="Jeffery I.B."/>
            <person name="Cooney J.C."/>
            <person name="Kagawa T.F."/>
            <person name="Liu W."/>
            <person name="Song Y."/>
            <person name="Salvetti E."/>
            <person name="Wrobel A."/>
            <person name="Rasinkangas P."/>
            <person name="Parkhill J."/>
            <person name="Rea M.C."/>
            <person name="O'Sullivan O."/>
            <person name="Ritari J."/>
            <person name="Douillard F.P."/>
            <person name="Paul Ross R."/>
            <person name="Yang R."/>
            <person name="Briner A.E."/>
            <person name="Felis G.E."/>
            <person name="de Vos W.M."/>
            <person name="Barrangou R."/>
            <person name="Klaenhammer T.R."/>
            <person name="Caufield P.W."/>
            <person name="Cui Y."/>
            <person name="Zhang H."/>
            <person name="O'Toole P.W."/>
        </authorList>
    </citation>
    <scope>NUCLEOTIDE SEQUENCE [LARGE SCALE GENOMIC DNA]</scope>
    <source>
        <strain evidence="4 5">DSM 22698</strain>
    </source>
</reference>
<dbReference type="PANTHER" id="PTHR12526:SF629">
    <property type="entry name" value="TEICHURONIC ACID BIOSYNTHESIS GLYCOSYLTRANSFERASE TUAH-RELATED"/>
    <property type="match status" value="1"/>
</dbReference>
<evidence type="ECO:0000313" key="4">
    <source>
        <dbReference type="EMBL" id="KRM87288.1"/>
    </source>
</evidence>
<evidence type="ECO:0000256" key="1">
    <source>
        <dbReference type="ARBA" id="ARBA00022676"/>
    </source>
</evidence>
<keyword evidence="5" id="KW-1185">Reference proteome</keyword>
<keyword evidence="2 4" id="KW-0808">Transferase</keyword>
<evidence type="ECO:0000313" key="5">
    <source>
        <dbReference type="Proteomes" id="UP000051789"/>
    </source>
</evidence>
<dbReference type="STRING" id="1423810.FD19_GL001446"/>
<comment type="caution">
    <text evidence="4">The sequence shown here is derived from an EMBL/GenBank/DDBJ whole genome shotgun (WGS) entry which is preliminary data.</text>
</comment>
<dbReference type="AlphaFoldDB" id="A0A0R2C6M3"/>
<dbReference type="PANTHER" id="PTHR12526">
    <property type="entry name" value="GLYCOSYLTRANSFERASE"/>
    <property type="match status" value="1"/>
</dbReference>
<dbReference type="Proteomes" id="UP000051789">
    <property type="component" value="Unassembled WGS sequence"/>
</dbReference>
<name>A0A0R2C6M3_9LACO</name>
<evidence type="ECO:0000259" key="3">
    <source>
        <dbReference type="Pfam" id="PF00534"/>
    </source>
</evidence>
<dbReference type="Gene3D" id="3.40.50.2000">
    <property type="entry name" value="Glycogen Phosphorylase B"/>
    <property type="match status" value="2"/>
</dbReference>
<dbReference type="SUPFAM" id="SSF53756">
    <property type="entry name" value="UDP-Glycosyltransferase/glycogen phosphorylase"/>
    <property type="match status" value="1"/>
</dbReference>
<organism evidence="4 5">
    <name type="scientific">Lacticaseibacillus thailandensis DSM 22698 = JCM 13996</name>
    <dbReference type="NCBI Taxonomy" id="1423810"/>
    <lineage>
        <taxon>Bacteria</taxon>
        <taxon>Bacillati</taxon>
        <taxon>Bacillota</taxon>
        <taxon>Bacilli</taxon>
        <taxon>Lactobacillales</taxon>
        <taxon>Lactobacillaceae</taxon>
        <taxon>Lacticaseibacillus</taxon>
    </lineage>
</organism>
<feature type="domain" description="Glycosyl transferase family 1" evidence="3">
    <location>
        <begin position="293"/>
        <end position="434"/>
    </location>
</feature>
<sequence>MNFFIDGAMGIGNSGVEHAEFYRAARFDQAKIPYRFVFVELVKELHEAMDKWHLRDDQVINMWEYFVHDDDYLRHGLKKRYPTSEDLVVDGTNTHRIRHSVTSAGMRMVYHYVKYPDKHDPNNKLLVVSTGRIELFNVESNERRVMIEYVDDPNRKALMTNIHLYHQNGKHYLFNNLVDLHRFFFQQLDRVFGGHSTFLIDRGEENEVALATHKIPDVKLVDVIHADHLSDRDVPAHPLWNNYNEFMLQHIDLYDRVVVATKLQRKDLLIDFPQATKKIVTIPVGGVRDGGKRRNKRKLGDPIKIITASRLASEKHIDLAIRAVAKLHDLGSNIIFDIYGQGGEDKKLKQTIQDVHAEKYVQLQGLSNDLEHVYPQYDAFISASFSEGFGLTYIEALNAALPVVTFKARFGAMELVKDGNNGFLQEFKRDDDDFNVAQLVKGLERLMQADYGRLVKNTQASVKQFQDHVIANKWKELIHGLRAID</sequence>
<dbReference type="OrthoDB" id="9765175at2"/>
<dbReference type="RefSeq" id="WP_054750511.1">
    <property type="nucleotide sequence ID" value="NZ_AYZK01000003.1"/>
</dbReference>
<dbReference type="PATRIC" id="fig|1423810.4.peg.1485"/>
<dbReference type="GO" id="GO:0016757">
    <property type="term" value="F:glycosyltransferase activity"/>
    <property type="evidence" value="ECO:0007669"/>
    <property type="project" value="UniProtKB-KW"/>
</dbReference>
<proteinExistence type="predicted"/>
<dbReference type="EMBL" id="AYZK01000003">
    <property type="protein sequence ID" value="KRM87288.1"/>
    <property type="molecule type" value="Genomic_DNA"/>
</dbReference>